<dbReference type="STRING" id="1344418.A0A1D2VPK8"/>
<evidence type="ECO:0000313" key="8">
    <source>
        <dbReference type="Proteomes" id="UP000095038"/>
    </source>
</evidence>
<comment type="subunit">
    <text evidence="5">V-ATPase is a heteromultimeric enzyme made up of two complexes: the ATP-hydrolytic V1 complex and the proton translocation V0 complex.</text>
</comment>
<feature type="non-terminal residue" evidence="7">
    <location>
        <position position="1"/>
    </location>
</feature>
<evidence type="ECO:0000256" key="4">
    <source>
        <dbReference type="ARBA" id="ARBA00023065"/>
    </source>
</evidence>
<dbReference type="RefSeq" id="XP_020049860.1">
    <property type="nucleotide sequence ID" value="XM_020190105.1"/>
</dbReference>
<dbReference type="Proteomes" id="UP000095038">
    <property type="component" value="Unassembled WGS sequence"/>
</dbReference>
<dbReference type="Pfam" id="PF03179">
    <property type="entry name" value="V-ATPase_G"/>
    <property type="match status" value="1"/>
</dbReference>
<organism evidence="7 8">
    <name type="scientific">Ascoidea rubescens DSM 1968</name>
    <dbReference type="NCBI Taxonomy" id="1344418"/>
    <lineage>
        <taxon>Eukaryota</taxon>
        <taxon>Fungi</taxon>
        <taxon>Dikarya</taxon>
        <taxon>Ascomycota</taxon>
        <taxon>Saccharomycotina</taxon>
        <taxon>Saccharomycetes</taxon>
        <taxon>Ascoideaceae</taxon>
        <taxon>Ascoidea</taxon>
    </lineage>
</organism>
<dbReference type="GO" id="GO:0046961">
    <property type="term" value="F:proton-transporting ATPase activity, rotational mechanism"/>
    <property type="evidence" value="ECO:0007669"/>
    <property type="project" value="InterPro"/>
</dbReference>
<dbReference type="FunFam" id="1.20.5.2950:FF:000001">
    <property type="entry name" value="V-type proton ATPase subunit G"/>
    <property type="match status" value="1"/>
</dbReference>
<evidence type="ECO:0000256" key="1">
    <source>
        <dbReference type="ARBA" id="ARBA00010066"/>
    </source>
</evidence>
<dbReference type="OrthoDB" id="250802at2759"/>
<evidence type="ECO:0000256" key="6">
    <source>
        <dbReference type="SAM" id="Coils"/>
    </source>
</evidence>
<comment type="similarity">
    <text evidence="1 5">Belongs to the V-ATPase G subunit family.</text>
</comment>
<dbReference type="EMBL" id="KV454475">
    <property type="protein sequence ID" value="ODV63553.1"/>
    <property type="molecule type" value="Genomic_DNA"/>
</dbReference>
<keyword evidence="6" id="KW-0175">Coiled coil</keyword>
<evidence type="ECO:0000256" key="2">
    <source>
        <dbReference type="ARBA" id="ARBA00022448"/>
    </source>
</evidence>
<dbReference type="Gene3D" id="1.20.5.2950">
    <property type="match status" value="1"/>
</dbReference>
<dbReference type="InterPro" id="IPR005124">
    <property type="entry name" value="V-ATPase_G"/>
</dbReference>
<dbReference type="PANTHER" id="PTHR12713:SF11">
    <property type="entry name" value="V-TYPE PROTON ATPASE SUBUNIT G"/>
    <property type="match status" value="1"/>
</dbReference>
<dbReference type="GeneID" id="30963741"/>
<protein>
    <recommendedName>
        <fullName evidence="5">V-type proton ATPase subunit G</fullName>
    </recommendedName>
</protein>
<evidence type="ECO:0000256" key="5">
    <source>
        <dbReference type="RuleBase" id="RU364019"/>
    </source>
</evidence>
<feature type="coiled-coil region" evidence="6">
    <location>
        <begin position="37"/>
        <end position="97"/>
    </location>
</feature>
<dbReference type="GO" id="GO:0000221">
    <property type="term" value="C:vacuolar proton-transporting V-type ATPase, V1 domain"/>
    <property type="evidence" value="ECO:0007669"/>
    <property type="project" value="TreeGrafter"/>
</dbReference>
<gene>
    <name evidence="7" type="ORF">ASCRUDRAFT_29333</name>
</gene>
<proteinExistence type="inferred from homology"/>
<dbReference type="AlphaFoldDB" id="A0A1D2VPK8"/>
<reference evidence="8" key="1">
    <citation type="submission" date="2016-05" db="EMBL/GenBank/DDBJ databases">
        <title>Comparative genomics of biotechnologically important yeasts.</title>
        <authorList>
            <consortium name="DOE Joint Genome Institute"/>
            <person name="Riley R."/>
            <person name="Haridas S."/>
            <person name="Wolfe K.H."/>
            <person name="Lopes M.R."/>
            <person name="Hittinger C.T."/>
            <person name="Goker M."/>
            <person name="Salamov A."/>
            <person name="Wisecaver J."/>
            <person name="Long T.M."/>
            <person name="Aerts A.L."/>
            <person name="Barry K."/>
            <person name="Choi C."/>
            <person name="Clum A."/>
            <person name="Coughlan A.Y."/>
            <person name="Deshpande S."/>
            <person name="Douglass A.P."/>
            <person name="Hanson S.J."/>
            <person name="Klenk H.-P."/>
            <person name="Labutti K."/>
            <person name="Lapidus A."/>
            <person name="Lindquist E."/>
            <person name="Lipzen A."/>
            <person name="Meier-Kolthoff J.P."/>
            <person name="Ohm R.A."/>
            <person name="Otillar R.P."/>
            <person name="Pangilinan J."/>
            <person name="Peng Y."/>
            <person name="Rokas A."/>
            <person name="Rosa C.A."/>
            <person name="Scheuner C."/>
            <person name="Sibirny A.A."/>
            <person name="Slot J.C."/>
            <person name="Stielow J.B."/>
            <person name="Sun H."/>
            <person name="Kurtzman C.P."/>
            <person name="Blackwell M."/>
            <person name="Grigoriev I.V."/>
            <person name="Jeffries T.W."/>
        </authorList>
    </citation>
    <scope>NUCLEOTIDE SEQUENCE [LARGE SCALE GENOMIC DNA]</scope>
    <source>
        <strain evidence="8">DSM 1968</strain>
    </source>
</reference>
<dbReference type="InParanoid" id="A0A1D2VPK8"/>
<keyword evidence="3 5" id="KW-0375">Hydrogen ion transport</keyword>
<evidence type="ECO:0000256" key="3">
    <source>
        <dbReference type="ARBA" id="ARBA00022781"/>
    </source>
</evidence>
<comment type="function">
    <text evidence="5">Subunit of the V1 complex of vacuolar(H+)-ATPase (V-ATPase), a multisubunit enzyme composed of a peripheral complex (V1) that hydrolyzes ATP and a membrane integral complex (V0) that translocates protons. V-ATPase is responsible for acidifying and maintaining the pH of intracellular compartments and in some cell types, is targeted to the plasma membrane, where it is responsible for acidifying the extracellular environment.</text>
</comment>
<name>A0A1D2VPK8_9ASCO</name>
<evidence type="ECO:0000313" key="7">
    <source>
        <dbReference type="EMBL" id="ODV63553.1"/>
    </source>
</evidence>
<sequence length="111" mass="12416">NQGIQTLLKAERDAHKIVSEARQYRTGKLKAAKLDAAKEIQEYKKKKELELKKFEEEHSGLNINADKEAAATVQAEVEKLKETAAQKKDEVVSLLVEAVIKPTPEIHVNAL</sequence>
<dbReference type="GO" id="GO:0016887">
    <property type="term" value="F:ATP hydrolysis activity"/>
    <property type="evidence" value="ECO:0007669"/>
    <property type="project" value="TreeGrafter"/>
</dbReference>
<dbReference type="PANTHER" id="PTHR12713">
    <property type="entry name" value="VACUOLAR ATP SYNTHASE SUBUNIT G"/>
    <property type="match status" value="1"/>
</dbReference>
<keyword evidence="8" id="KW-1185">Reference proteome</keyword>
<keyword evidence="2 5" id="KW-0813">Transport</keyword>
<dbReference type="FunCoup" id="A0A1D2VPK8">
    <property type="interactions" value="278"/>
</dbReference>
<dbReference type="NCBIfam" id="TIGR01147">
    <property type="entry name" value="V_ATP_synt_G"/>
    <property type="match status" value="1"/>
</dbReference>
<accession>A0A1D2VPK8</accession>
<keyword evidence="4 5" id="KW-0406">Ion transport</keyword>